<dbReference type="PATRIC" id="fig|13035.3.peg.55"/>
<feature type="transmembrane region" description="Helical" evidence="1">
    <location>
        <begin position="65"/>
        <end position="86"/>
    </location>
</feature>
<dbReference type="EMBL" id="CP003944">
    <property type="protein sequence ID" value="AFZ48872.1"/>
    <property type="molecule type" value="Genomic_DNA"/>
</dbReference>
<evidence type="ECO:0008006" key="4">
    <source>
        <dbReference type="Google" id="ProtNLM"/>
    </source>
</evidence>
<keyword evidence="1" id="KW-1133">Transmembrane helix</keyword>
<dbReference type="Proteomes" id="UP000010482">
    <property type="component" value="Chromosome"/>
</dbReference>
<reference evidence="2" key="1">
    <citation type="submission" date="2012-04" db="EMBL/GenBank/DDBJ databases">
        <title>Finished genome of Dactylococcopsis salina PCC 8305.</title>
        <authorList>
            <consortium name="US DOE Joint Genome Institute"/>
            <person name="Gugger M."/>
            <person name="Coursin T."/>
            <person name="Rippka R."/>
            <person name="Tandeau De Marsac N."/>
            <person name="Huntemann M."/>
            <person name="Wei C.-L."/>
            <person name="Han J."/>
            <person name="Detter J.C."/>
            <person name="Han C."/>
            <person name="Tapia R."/>
            <person name="Daligault H."/>
            <person name="Chen A."/>
            <person name="Krypides N."/>
            <person name="Mavromatis K."/>
            <person name="Markowitz V."/>
            <person name="Szeto E."/>
            <person name="Ivanova N."/>
            <person name="Ovchinnikova G."/>
            <person name="Pagani I."/>
            <person name="Pati A."/>
            <person name="Goodwin L."/>
            <person name="Peters L."/>
            <person name="Pitluck S."/>
            <person name="Woyke T."/>
            <person name="Kerfeld C."/>
        </authorList>
    </citation>
    <scope>NUCLEOTIDE SEQUENCE [LARGE SCALE GENOMIC DNA]</scope>
    <source>
        <strain evidence="2">PCC 8305</strain>
    </source>
</reference>
<dbReference type="STRING" id="13035.Dacsa_0050"/>
<keyword evidence="1" id="KW-0472">Membrane</keyword>
<evidence type="ECO:0000313" key="2">
    <source>
        <dbReference type="EMBL" id="AFZ48872.1"/>
    </source>
</evidence>
<name>K9YQX5_DACS8</name>
<dbReference type="RefSeq" id="WP_015227885.1">
    <property type="nucleotide sequence ID" value="NC_019780.1"/>
</dbReference>
<dbReference type="HOGENOM" id="CLU_169008_0_0_3"/>
<gene>
    <name evidence="2" type="ORF">Dacsa_0050</name>
</gene>
<keyword evidence="3" id="KW-1185">Reference proteome</keyword>
<accession>K9YQX5</accession>
<dbReference type="OrthoDB" id="574468at2"/>
<sequence>MNWRKQFREWHRRLAGIMILPLIVTAITGVSYRLSKDWFGFTRDQAHFLMVIHEGEYLGDELKGIYVLLNGLGVLFLLTTGATMLFSNIMKSGLFSSPKQQKEQSKS</sequence>
<evidence type="ECO:0000256" key="1">
    <source>
        <dbReference type="SAM" id="Phobius"/>
    </source>
</evidence>
<dbReference type="KEGG" id="dsl:Dacsa_0050"/>
<keyword evidence="1" id="KW-0812">Transmembrane</keyword>
<dbReference type="AlphaFoldDB" id="K9YQX5"/>
<proteinExistence type="predicted"/>
<organism evidence="2 3">
    <name type="scientific">Dactylococcopsis salina (strain PCC 8305)</name>
    <name type="common">Myxobactron salinum</name>
    <dbReference type="NCBI Taxonomy" id="13035"/>
    <lineage>
        <taxon>Bacteria</taxon>
        <taxon>Bacillati</taxon>
        <taxon>Cyanobacteriota</taxon>
        <taxon>Cyanophyceae</taxon>
        <taxon>Nodosilineales</taxon>
        <taxon>Cymatolegaceae</taxon>
        <taxon>Dactylococcopsis</taxon>
    </lineage>
</organism>
<evidence type="ECO:0000313" key="3">
    <source>
        <dbReference type="Proteomes" id="UP000010482"/>
    </source>
</evidence>
<protein>
    <recommendedName>
        <fullName evidence="4">PepSY-associated TM helix</fullName>
    </recommendedName>
</protein>
<feature type="transmembrane region" description="Helical" evidence="1">
    <location>
        <begin position="14"/>
        <end position="34"/>
    </location>
</feature>
<dbReference type="eggNOG" id="ENOG5032SKQ">
    <property type="taxonomic scope" value="Bacteria"/>
</dbReference>